<dbReference type="SMART" id="SM00873">
    <property type="entry name" value="B3_4"/>
    <property type="match status" value="1"/>
</dbReference>
<dbReference type="GO" id="GO:0004826">
    <property type="term" value="F:phenylalanine-tRNA ligase activity"/>
    <property type="evidence" value="ECO:0007669"/>
    <property type="project" value="InterPro"/>
</dbReference>
<dbReference type="InterPro" id="IPR020825">
    <property type="entry name" value="Phe-tRNA_synthase-like_B3/B4"/>
</dbReference>
<dbReference type="SUPFAM" id="SSF56037">
    <property type="entry name" value="PheT/TilS domain"/>
    <property type="match status" value="1"/>
</dbReference>
<dbReference type="RefSeq" id="WP_115557745.1">
    <property type="nucleotide sequence ID" value="NZ_CP031376.1"/>
</dbReference>
<dbReference type="EMBL" id="CP031376">
    <property type="protein sequence ID" value="AXK50820.1"/>
    <property type="molecule type" value="Genomic_DNA"/>
</dbReference>
<dbReference type="Proteomes" id="UP000254792">
    <property type="component" value="Chromosome"/>
</dbReference>
<name>A0A345Z2J1_9MOLU</name>
<dbReference type="InterPro" id="IPR005146">
    <property type="entry name" value="B3/B4_tRNA-bd"/>
</dbReference>
<evidence type="ECO:0000259" key="1">
    <source>
        <dbReference type="SMART" id="SM00873"/>
    </source>
</evidence>
<reference evidence="2 3" key="1">
    <citation type="submission" date="2018-07" db="EMBL/GenBank/DDBJ databases">
        <title>Complete genome sequence of Spiroplasma alleghenense PLHS-1 (ATCC 51752).</title>
        <authorList>
            <person name="Chou L."/>
            <person name="Lee T.-Y."/>
            <person name="Tsai Y.-M."/>
            <person name="Kuo C.-H."/>
        </authorList>
    </citation>
    <scope>NUCLEOTIDE SEQUENCE [LARGE SCALE GENOMIC DNA]</scope>
    <source>
        <strain evidence="2 3">PLHS-1</strain>
    </source>
</reference>
<evidence type="ECO:0000313" key="2">
    <source>
        <dbReference type="EMBL" id="AXK50820.1"/>
    </source>
</evidence>
<dbReference type="KEGG" id="salx:SALLE_v1c01440"/>
<dbReference type="Gene3D" id="3.50.40.10">
    <property type="entry name" value="Phenylalanyl-trna Synthetase, Chain B, domain 3"/>
    <property type="match status" value="1"/>
</dbReference>
<organism evidence="2 3">
    <name type="scientific">Spiroplasma alleghenense</name>
    <dbReference type="NCBI Taxonomy" id="216931"/>
    <lineage>
        <taxon>Bacteria</taxon>
        <taxon>Bacillati</taxon>
        <taxon>Mycoplasmatota</taxon>
        <taxon>Mollicutes</taxon>
        <taxon>Entomoplasmatales</taxon>
        <taxon>Spiroplasmataceae</taxon>
        <taxon>Spiroplasma</taxon>
    </lineage>
</organism>
<accession>A0A345Z2J1</accession>
<sequence>MKKIIVENQFWNIFPEAKIAIITIQNVDNSTQTDTEYFVKMLEKAVKESLKFTQNENFSENEVIQKWRNAYQKFKTKKGARSSIEALLKRAKNNNQVHSINPMVDFYNCISMTYGVPCGGEDVDKIKGDLLLTTAVGTEEFKPLGSSENESPFLDEIIYKDEAGAICRCLNWREAQRTMLTEDTKNAIFVIEEIDASKSNIEVAANELGKLFQEFFKVIPKVAFLDKNNPETDWTYSVKYRISFFIL</sequence>
<gene>
    <name evidence="2" type="ORF">SALLE_v1c01440</name>
</gene>
<dbReference type="OrthoDB" id="276580at2"/>
<proteinExistence type="predicted"/>
<dbReference type="Pfam" id="PF03483">
    <property type="entry name" value="B3_4"/>
    <property type="match status" value="1"/>
</dbReference>
<feature type="domain" description="B3/B4 tRNA-binding" evidence="1">
    <location>
        <begin position="65"/>
        <end position="217"/>
    </location>
</feature>
<keyword evidence="3" id="KW-1185">Reference proteome</keyword>
<dbReference type="PANTHER" id="PTHR39209:SF2">
    <property type="entry name" value="CYTOPLASMIC PROTEIN"/>
    <property type="match status" value="1"/>
</dbReference>
<dbReference type="GO" id="GO:0003723">
    <property type="term" value="F:RNA binding"/>
    <property type="evidence" value="ECO:0007669"/>
    <property type="project" value="InterPro"/>
</dbReference>
<protein>
    <recommendedName>
        <fullName evidence="1">B3/B4 tRNA-binding domain-containing protein</fullName>
    </recommendedName>
</protein>
<dbReference type="PANTHER" id="PTHR39209">
    <property type="match status" value="1"/>
</dbReference>
<dbReference type="AlphaFoldDB" id="A0A345Z2J1"/>
<evidence type="ECO:0000313" key="3">
    <source>
        <dbReference type="Proteomes" id="UP000254792"/>
    </source>
</evidence>